<gene>
    <name evidence="1" type="ORF">AD947_15100</name>
</gene>
<name>A0A149TQ33_9PROT</name>
<dbReference type="PATRIC" id="fig|104102.12.peg.2453"/>
<dbReference type="AlphaFoldDB" id="A0A149TQ33"/>
<proteinExistence type="predicted"/>
<protein>
    <submittedName>
        <fullName evidence="1">Uncharacterized protein</fullName>
    </submittedName>
</protein>
<reference evidence="1 2" key="1">
    <citation type="submission" date="2015-06" db="EMBL/GenBank/DDBJ databases">
        <title>Improved classification and identification of acetic acid bacteria using matrix-assisted laser desorption/ionization time-of-flight mass spectrometry; Gluconobacter nephelii and Gluconobacter uchimurae are later heterotypic synonyms of Gluconobacter japonicus and Gluconobacter oxydans, respectively.</title>
        <authorList>
            <person name="Li L."/>
            <person name="Cleenwerck I."/>
            <person name="De Vuyst L."/>
            <person name="Vandamme P."/>
        </authorList>
    </citation>
    <scope>NUCLEOTIDE SEQUENCE [LARGE SCALE GENOMIC DNA]</scope>
    <source>
        <strain evidence="1 2">LMG 1663</strain>
    </source>
</reference>
<organism evidence="1 2">
    <name type="scientific">Acetobacter tropicalis</name>
    <dbReference type="NCBI Taxonomy" id="104102"/>
    <lineage>
        <taxon>Bacteria</taxon>
        <taxon>Pseudomonadati</taxon>
        <taxon>Pseudomonadota</taxon>
        <taxon>Alphaproteobacteria</taxon>
        <taxon>Acetobacterales</taxon>
        <taxon>Acetobacteraceae</taxon>
        <taxon>Acetobacter</taxon>
    </lineage>
</organism>
<dbReference type="Proteomes" id="UP000075411">
    <property type="component" value="Unassembled WGS sequence"/>
</dbReference>
<dbReference type="EMBL" id="LHZT01000132">
    <property type="protein sequence ID" value="KXV55258.1"/>
    <property type="molecule type" value="Genomic_DNA"/>
</dbReference>
<accession>A0A149TQ33</accession>
<evidence type="ECO:0000313" key="1">
    <source>
        <dbReference type="EMBL" id="KXV55258.1"/>
    </source>
</evidence>
<sequence length="424" mass="46672">MVGPEITDENGLDHKINFEKDGVLIVPALPLSWEVLWRKNGMHVVTNIVSGDPLPADGGFIAKGSLFKSSFDPQFYSGTVDGYFTDKIKNTTKLFMGLGWHPWQNFSPQRNDGLIPGKQKDDKLDGILYNKYKHANLFIGTYQKAFLGNQQCSIIRDIKTTDGNSIARLDSPATACTSQEYDLIYKGTDFGATMKGVAVSYLGPNKPSASSYGFAVNGDLPMGYIGWLGVDGYDFNGDAFVTGSRRGPLAIVGQDKEMGEFLQSEDALVDNPRNYQRLVSWQHVDTIGIENTGQHTFRDNSLHFGPIYGGDKFLINGTLQAQLIFNPPWEKWGVAVCGASGNGSKSNCLTVSSKGTITSGGDFVVGDTTGKRANLIVTGLYQERLYTPENSKSSCEQGQFSDDENYHYVCVRKNHWKRVALSSW</sequence>
<evidence type="ECO:0000313" key="2">
    <source>
        <dbReference type="Proteomes" id="UP000075411"/>
    </source>
</evidence>
<comment type="caution">
    <text evidence="1">The sequence shown here is derived from an EMBL/GenBank/DDBJ whole genome shotgun (WGS) entry which is preliminary data.</text>
</comment>